<comment type="caution">
    <text evidence="5">The sequence shown here is derived from an EMBL/GenBank/DDBJ whole genome shotgun (WGS) entry which is preliminary data.</text>
</comment>
<sequence>MPDEEILEEGVLNPVKPDVQDPLLRALMADEPVPAAAPVDITLEQPQAIPAPADEVDCVVIGLGAGGAPLLARLAIAGLKVVALEAGPWHQPKTDFATDERAQDFLFWNDERLCAGADPLAMGKNNSGTGVGGSTLHYTAYTPRPLPADLHVKRDFGQGEDWPFGYEELEPYFEELEQFLGISGPTPYPWGPSRRKGYPLAPLPLNGAAQAHGARLRSAGHCHLAGGQRRPIGSLLPGRCGLARGLHQPRLLPGRLLHRGQGQHGRHLYSAGRAARRRHSAQQLCDRN</sequence>
<dbReference type="PANTHER" id="PTHR46056:SF12">
    <property type="entry name" value="LONG-CHAIN-ALCOHOL OXIDASE"/>
    <property type="match status" value="1"/>
</dbReference>
<name>A0ABW2U485_9BACT</name>
<dbReference type="InterPro" id="IPR036188">
    <property type="entry name" value="FAD/NAD-bd_sf"/>
</dbReference>
<proteinExistence type="inferred from homology"/>
<evidence type="ECO:0000256" key="1">
    <source>
        <dbReference type="ARBA" id="ARBA00010790"/>
    </source>
</evidence>
<dbReference type="PANTHER" id="PTHR46056">
    <property type="entry name" value="LONG-CHAIN-ALCOHOL OXIDASE"/>
    <property type="match status" value="1"/>
</dbReference>
<dbReference type="Gene3D" id="3.50.50.60">
    <property type="entry name" value="FAD/NAD(P)-binding domain"/>
    <property type="match status" value="1"/>
</dbReference>
<accession>A0ABW2U485</accession>
<keyword evidence="4" id="KW-0560">Oxidoreductase</keyword>
<dbReference type="RefSeq" id="WP_380201552.1">
    <property type="nucleotide sequence ID" value="NZ_JBHTEK010000001.1"/>
</dbReference>
<dbReference type="SUPFAM" id="SSF51905">
    <property type="entry name" value="FAD/NAD(P)-binding domain"/>
    <property type="match status" value="1"/>
</dbReference>
<keyword evidence="3" id="KW-0274">FAD</keyword>
<gene>
    <name evidence="5" type="ORF">ACFQT0_07085</name>
</gene>
<comment type="similarity">
    <text evidence="1">Belongs to the GMC oxidoreductase family.</text>
</comment>
<keyword evidence="2" id="KW-0285">Flavoprotein</keyword>
<evidence type="ECO:0000256" key="4">
    <source>
        <dbReference type="ARBA" id="ARBA00023002"/>
    </source>
</evidence>
<evidence type="ECO:0000313" key="6">
    <source>
        <dbReference type="Proteomes" id="UP001596513"/>
    </source>
</evidence>
<dbReference type="Proteomes" id="UP001596513">
    <property type="component" value="Unassembled WGS sequence"/>
</dbReference>
<evidence type="ECO:0000256" key="3">
    <source>
        <dbReference type="ARBA" id="ARBA00022827"/>
    </source>
</evidence>
<reference evidence="6" key="1">
    <citation type="journal article" date="2019" name="Int. J. Syst. Evol. Microbiol.">
        <title>The Global Catalogue of Microorganisms (GCM) 10K type strain sequencing project: providing services to taxonomists for standard genome sequencing and annotation.</title>
        <authorList>
            <consortium name="The Broad Institute Genomics Platform"/>
            <consortium name="The Broad Institute Genome Sequencing Center for Infectious Disease"/>
            <person name="Wu L."/>
            <person name="Ma J."/>
        </authorList>
    </citation>
    <scope>NUCLEOTIDE SEQUENCE [LARGE SCALE GENOMIC DNA]</scope>
    <source>
        <strain evidence="6">JCM 19635</strain>
    </source>
</reference>
<keyword evidence="6" id="KW-1185">Reference proteome</keyword>
<protein>
    <recommendedName>
        <fullName evidence="7">GMC family oxidoreductase</fullName>
    </recommendedName>
</protein>
<evidence type="ECO:0008006" key="7">
    <source>
        <dbReference type="Google" id="ProtNLM"/>
    </source>
</evidence>
<organism evidence="5 6">
    <name type="scientific">Hymenobacter humi</name>
    <dbReference type="NCBI Taxonomy" id="1411620"/>
    <lineage>
        <taxon>Bacteria</taxon>
        <taxon>Pseudomonadati</taxon>
        <taxon>Bacteroidota</taxon>
        <taxon>Cytophagia</taxon>
        <taxon>Cytophagales</taxon>
        <taxon>Hymenobacteraceae</taxon>
        <taxon>Hymenobacter</taxon>
    </lineage>
</organism>
<evidence type="ECO:0000313" key="5">
    <source>
        <dbReference type="EMBL" id="MFC7667207.1"/>
    </source>
</evidence>
<dbReference type="EMBL" id="JBHTEK010000001">
    <property type="protein sequence ID" value="MFC7667207.1"/>
    <property type="molecule type" value="Genomic_DNA"/>
</dbReference>
<evidence type="ECO:0000256" key="2">
    <source>
        <dbReference type="ARBA" id="ARBA00022630"/>
    </source>
</evidence>